<protein>
    <submittedName>
        <fullName evidence="14">Sodium/proton antiporter, CPA1 family</fullName>
    </submittedName>
</protein>
<dbReference type="GO" id="GO:0051453">
    <property type="term" value="P:regulation of intracellular pH"/>
    <property type="evidence" value="ECO:0007669"/>
    <property type="project" value="TreeGrafter"/>
</dbReference>
<dbReference type="EMBL" id="FPBH01000024">
    <property type="protein sequence ID" value="SFU24046.1"/>
    <property type="molecule type" value="Genomic_DNA"/>
</dbReference>
<evidence type="ECO:0000256" key="1">
    <source>
        <dbReference type="ARBA" id="ARBA00004651"/>
    </source>
</evidence>
<dbReference type="PANTHER" id="PTHR10110">
    <property type="entry name" value="SODIUM/HYDROGEN EXCHANGER"/>
    <property type="match status" value="1"/>
</dbReference>
<dbReference type="RefSeq" id="WP_093642381.1">
    <property type="nucleotide sequence ID" value="NZ_FPBH01000024.1"/>
</dbReference>
<keyword evidence="5" id="KW-1003">Cell membrane</keyword>
<keyword evidence="8" id="KW-0915">Sodium</keyword>
<keyword evidence="3" id="KW-0813">Transport</keyword>
<feature type="transmembrane region" description="Helical" evidence="12">
    <location>
        <begin position="27"/>
        <end position="47"/>
    </location>
</feature>
<evidence type="ECO:0000256" key="11">
    <source>
        <dbReference type="ARBA" id="ARBA00023201"/>
    </source>
</evidence>
<evidence type="ECO:0000313" key="14">
    <source>
        <dbReference type="EMBL" id="SFU24046.1"/>
    </source>
</evidence>
<dbReference type="AlphaFoldDB" id="A0A1I7EJF5"/>
<keyword evidence="6 12" id="KW-0812">Transmembrane</keyword>
<evidence type="ECO:0000256" key="12">
    <source>
        <dbReference type="SAM" id="Phobius"/>
    </source>
</evidence>
<feature type="transmembrane region" description="Helical" evidence="12">
    <location>
        <begin position="67"/>
        <end position="85"/>
    </location>
</feature>
<name>A0A1I7EJF5_9BURK</name>
<reference evidence="14 15" key="1">
    <citation type="submission" date="2016-10" db="EMBL/GenBank/DDBJ databases">
        <authorList>
            <person name="de Groot N.N."/>
        </authorList>
    </citation>
    <scope>NUCLEOTIDE SEQUENCE [LARGE SCALE GENOMIC DNA]</scope>
    <source>
        <strain evidence="14 15">LMG 27731</strain>
    </source>
</reference>
<dbReference type="Proteomes" id="UP000198844">
    <property type="component" value="Unassembled WGS sequence"/>
</dbReference>
<feature type="transmembrane region" description="Helical" evidence="12">
    <location>
        <begin position="97"/>
        <end position="119"/>
    </location>
</feature>
<evidence type="ECO:0000256" key="9">
    <source>
        <dbReference type="ARBA" id="ARBA00023065"/>
    </source>
</evidence>
<dbReference type="Gene3D" id="1.20.1530.20">
    <property type="match status" value="1"/>
</dbReference>
<feature type="transmembrane region" description="Helical" evidence="12">
    <location>
        <begin position="234"/>
        <end position="267"/>
    </location>
</feature>
<evidence type="ECO:0000256" key="3">
    <source>
        <dbReference type="ARBA" id="ARBA00022448"/>
    </source>
</evidence>
<keyword evidence="4" id="KW-0050">Antiport</keyword>
<dbReference type="GO" id="GO:0005886">
    <property type="term" value="C:plasma membrane"/>
    <property type="evidence" value="ECO:0007669"/>
    <property type="project" value="UniProtKB-SubCell"/>
</dbReference>
<keyword evidence="10 12" id="KW-0472">Membrane</keyword>
<dbReference type="Pfam" id="PF00999">
    <property type="entry name" value="Na_H_Exchanger"/>
    <property type="match status" value="1"/>
</dbReference>
<dbReference type="OrthoDB" id="9809206at2"/>
<dbReference type="PANTHER" id="PTHR10110:SF195">
    <property type="entry name" value="NA(+)_H(+) ANTIPORTER NHAS2"/>
    <property type="match status" value="1"/>
</dbReference>
<proteinExistence type="inferred from homology"/>
<evidence type="ECO:0000256" key="7">
    <source>
        <dbReference type="ARBA" id="ARBA00022989"/>
    </source>
</evidence>
<organism evidence="14 15">
    <name type="scientific">Paraburkholderia aspalathi</name>
    <dbReference type="NCBI Taxonomy" id="1324617"/>
    <lineage>
        <taxon>Bacteria</taxon>
        <taxon>Pseudomonadati</taxon>
        <taxon>Pseudomonadota</taxon>
        <taxon>Betaproteobacteria</taxon>
        <taxon>Burkholderiales</taxon>
        <taxon>Burkholderiaceae</taxon>
        <taxon>Paraburkholderia</taxon>
    </lineage>
</organism>
<dbReference type="InterPro" id="IPR006153">
    <property type="entry name" value="Cation/H_exchanger_TM"/>
</dbReference>
<keyword evidence="7 12" id="KW-1133">Transmembrane helix</keyword>
<dbReference type="GO" id="GO:0015386">
    <property type="term" value="F:potassium:proton antiporter activity"/>
    <property type="evidence" value="ECO:0007669"/>
    <property type="project" value="TreeGrafter"/>
</dbReference>
<gene>
    <name evidence="14" type="ORF">SAMN05192563_1024116</name>
</gene>
<accession>A0A1I7EJF5</accession>
<keyword evidence="9" id="KW-0406">Ion transport</keyword>
<feature type="transmembrane region" description="Helical" evidence="12">
    <location>
        <begin position="131"/>
        <end position="153"/>
    </location>
</feature>
<dbReference type="GO" id="GO:0015385">
    <property type="term" value="F:sodium:proton antiporter activity"/>
    <property type="evidence" value="ECO:0007669"/>
    <property type="project" value="InterPro"/>
</dbReference>
<evidence type="ECO:0000256" key="2">
    <source>
        <dbReference type="ARBA" id="ARBA00007367"/>
    </source>
</evidence>
<evidence type="ECO:0000256" key="8">
    <source>
        <dbReference type="ARBA" id="ARBA00023053"/>
    </source>
</evidence>
<dbReference type="InterPro" id="IPR018422">
    <property type="entry name" value="Cation/H_exchanger_CPA1"/>
</dbReference>
<feature type="domain" description="Cation/H+ exchanger transmembrane" evidence="13">
    <location>
        <begin position="12"/>
        <end position="407"/>
    </location>
</feature>
<evidence type="ECO:0000256" key="4">
    <source>
        <dbReference type="ARBA" id="ARBA00022449"/>
    </source>
</evidence>
<comment type="similarity">
    <text evidence="2">Belongs to the monovalent cation:proton antiporter 1 (CPA1) transporter (TC 2.A.36) family.</text>
</comment>
<evidence type="ECO:0000256" key="10">
    <source>
        <dbReference type="ARBA" id="ARBA00023136"/>
    </source>
</evidence>
<feature type="transmembrane region" description="Helical" evidence="12">
    <location>
        <begin position="287"/>
        <end position="309"/>
    </location>
</feature>
<evidence type="ECO:0000256" key="6">
    <source>
        <dbReference type="ARBA" id="ARBA00022692"/>
    </source>
</evidence>
<dbReference type="GO" id="GO:0098719">
    <property type="term" value="P:sodium ion import across plasma membrane"/>
    <property type="evidence" value="ECO:0007669"/>
    <property type="project" value="TreeGrafter"/>
</dbReference>
<sequence length="415" mass="44878">MTLFQTVTILIVLTALGGYLNHRLLHLPPTIGLMAIALVSSLTLVALGETGVVEVHKYARFVPSIDFGDLVFHGFLAFLLFAGALHVDLADLYKVKWTVTILSTLGTIISTFVIGALFWCAAHSFGYDLRFIYALLFGALISPTDPIAVLGIIKKAGAPKDQETRITGESLFNDGVGAVIFLTILDIATGRSEPSIASVLWFFVQEALGGIALGWFLGWVVFQLFRKIDDYQVEVLLSIALCMGSYALADAIRMSGPIAVVVAGLFLGNSGRKPALSVPTQDYLGTFWQLIDEILNSLLFLLIGLEILAIKETGTYLILGLVGIACVLIGRGISVLIPIRIMSFVVSFPRGTITLLTWGGLRGALSIALAFLLPQGHQRELILTTTYIVVIFSILVQGLTFGPLLRKIVPLTEDN</sequence>
<comment type="subcellular location">
    <subcellularLocation>
        <location evidence="1">Cell membrane</location>
        <topology evidence="1">Multi-pass membrane protein</topology>
    </subcellularLocation>
</comment>
<evidence type="ECO:0000313" key="15">
    <source>
        <dbReference type="Proteomes" id="UP000198844"/>
    </source>
</evidence>
<feature type="transmembrane region" description="Helical" evidence="12">
    <location>
        <begin position="353"/>
        <end position="373"/>
    </location>
</feature>
<evidence type="ECO:0000256" key="5">
    <source>
        <dbReference type="ARBA" id="ARBA00022475"/>
    </source>
</evidence>
<dbReference type="InterPro" id="IPR038770">
    <property type="entry name" value="Na+/solute_symporter_sf"/>
</dbReference>
<feature type="transmembrane region" description="Helical" evidence="12">
    <location>
        <begin position="385"/>
        <end position="405"/>
    </location>
</feature>
<evidence type="ECO:0000259" key="13">
    <source>
        <dbReference type="Pfam" id="PF00999"/>
    </source>
</evidence>
<feature type="transmembrane region" description="Helical" evidence="12">
    <location>
        <begin position="316"/>
        <end position="341"/>
    </location>
</feature>
<feature type="transmembrane region" description="Helical" evidence="12">
    <location>
        <begin position="199"/>
        <end position="222"/>
    </location>
</feature>
<keyword evidence="11" id="KW-0739">Sodium transport</keyword>